<evidence type="ECO:0000256" key="1">
    <source>
        <dbReference type="ARBA" id="ARBA00004496"/>
    </source>
</evidence>
<keyword evidence="10" id="KW-0175">Coiled coil</keyword>
<dbReference type="Pfam" id="PF05164">
    <property type="entry name" value="ZapA"/>
    <property type="match status" value="1"/>
</dbReference>
<keyword evidence="3" id="KW-0963">Cytoplasm</keyword>
<evidence type="ECO:0000256" key="6">
    <source>
        <dbReference type="ARBA" id="ARBA00023306"/>
    </source>
</evidence>
<dbReference type="PANTHER" id="PTHR34981:SF1">
    <property type="entry name" value="CELL DIVISION PROTEIN ZAPA"/>
    <property type="match status" value="1"/>
</dbReference>
<evidence type="ECO:0000256" key="3">
    <source>
        <dbReference type="ARBA" id="ARBA00022490"/>
    </source>
</evidence>
<evidence type="ECO:0000256" key="2">
    <source>
        <dbReference type="ARBA" id="ARBA00015195"/>
    </source>
</evidence>
<comment type="subcellular location">
    <subcellularLocation>
        <location evidence="1">Cytoplasm</location>
    </subcellularLocation>
</comment>
<comment type="caution">
    <text evidence="11">The sequence shown here is derived from an EMBL/GenBank/DDBJ whole genome shotgun (WGS) entry which is preliminary data.</text>
</comment>
<keyword evidence="4 11" id="KW-0132">Cell division</keyword>
<dbReference type="InterPro" id="IPR036192">
    <property type="entry name" value="Cell_div_ZapA-like_sf"/>
</dbReference>
<evidence type="ECO:0000256" key="7">
    <source>
        <dbReference type="ARBA" id="ARBA00024910"/>
    </source>
</evidence>
<dbReference type="Proteomes" id="UP000623172">
    <property type="component" value="Unassembled WGS sequence"/>
</dbReference>
<comment type="function">
    <text evidence="7">Activator of cell division through the inhibition of FtsZ GTPase activity, therefore promoting FtsZ assembly into bundles of protofilaments necessary for the formation of the division Z ring. It is recruited early at mid-cell but it is not essential for cell division.</text>
</comment>
<sequence length="110" mass="12513">METIKASVKLAGREYTITGAESEEHLQRVVDAVEYKYKELKKMAKLPLDSERLAILTSLNMADDLIRAKDESKELGIRIDELQRQLVRLQRENAFLQRDGRGGGKLKGVK</sequence>
<evidence type="ECO:0000256" key="8">
    <source>
        <dbReference type="ARBA" id="ARBA00026068"/>
    </source>
</evidence>
<organism evidence="11 12">
    <name type="scientific">Gehongia tenuis</name>
    <dbReference type="NCBI Taxonomy" id="2763655"/>
    <lineage>
        <taxon>Bacteria</taxon>
        <taxon>Bacillati</taxon>
        <taxon>Bacillota</taxon>
        <taxon>Clostridia</taxon>
        <taxon>Christensenellales</taxon>
        <taxon>Christensenellaceae</taxon>
        <taxon>Gehongia</taxon>
    </lineage>
</organism>
<reference evidence="11" key="1">
    <citation type="submission" date="2020-08" db="EMBL/GenBank/DDBJ databases">
        <title>Genome public.</title>
        <authorList>
            <person name="Liu C."/>
            <person name="Sun Q."/>
        </authorList>
    </citation>
    <scope>NUCLEOTIDE SEQUENCE</scope>
    <source>
        <strain evidence="11">NSJ-53</strain>
    </source>
</reference>
<dbReference type="SUPFAM" id="SSF102829">
    <property type="entry name" value="Cell division protein ZapA-like"/>
    <property type="match status" value="1"/>
</dbReference>
<keyword evidence="6" id="KW-0131">Cell cycle</keyword>
<dbReference type="InterPro" id="IPR053712">
    <property type="entry name" value="Bac_CellDiv_Activator"/>
</dbReference>
<evidence type="ECO:0000256" key="10">
    <source>
        <dbReference type="SAM" id="Coils"/>
    </source>
</evidence>
<dbReference type="RefSeq" id="WP_249314614.1">
    <property type="nucleotide sequence ID" value="NZ_JACRSR010000001.1"/>
</dbReference>
<evidence type="ECO:0000313" key="12">
    <source>
        <dbReference type="Proteomes" id="UP000623172"/>
    </source>
</evidence>
<dbReference type="GO" id="GO:0000917">
    <property type="term" value="P:division septum assembly"/>
    <property type="evidence" value="ECO:0007669"/>
    <property type="project" value="UniProtKB-KW"/>
</dbReference>
<keyword evidence="12" id="KW-1185">Reference proteome</keyword>
<comment type="subunit">
    <text evidence="8">Homodimer. Interacts with FtsZ.</text>
</comment>
<keyword evidence="5" id="KW-0717">Septation</keyword>
<accession>A0A926HNI3</accession>
<dbReference type="EMBL" id="JACRSR010000001">
    <property type="protein sequence ID" value="MBC8530644.1"/>
    <property type="molecule type" value="Genomic_DNA"/>
</dbReference>
<evidence type="ECO:0000256" key="9">
    <source>
        <dbReference type="ARBA" id="ARBA00033158"/>
    </source>
</evidence>
<dbReference type="AlphaFoldDB" id="A0A926HNI3"/>
<name>A0A926HNI3_9FIRM</name>
<feature type="coiled-coil region" evidence="10">
    <location>
        <begin position="65"/>
        <end position="99"/>
    </location>
</feature>
<gene>
    <name evidence="11" type="ORF">H8696_02120</name>
</gene>
<dbReference type="InterPro" id="IPR007838">
    <property type="entry name" value="Cell_div_ZapA-like"/>
</dbReference>
<dbReference type="GO" id="GO:0000921">
    <property type="term" value="P:septin ring assembly"/>
    <property type="evidence" value="ECO:0007669"/>
    <property type="project" value="TreeGrafter"/>
</dbReference>
<protein>
    <recommendedName>
        <fullName evidence="2">Cell division protein ZapA</fullName>
    </recommendedName>
    <alternativeName>
        <fullName evidence="9">Z ring-associated protein ZapA</fullName>
    </alternativeName>
</protein>
<dbReference type="GO" id="GO:0032153">
    <property type="term" value="C:cell division site"/>
    <property type="evidence" value="ECO:0007669"/>
    <property type="project" value="TreeGrafter"/>
</dbReference>
<dbReference type="GO" id="GO:0005829">
    <property type="term" value="C:cytosol"/>
    <property type="evidence" value="ECO:0007669"/>
    <property type="project" value="TreeGrafter"/>
</dbReference>
<evidence type="ECO:0000256" key="4">
    <source>
        <dbReference type="ARBA" id="ARBA00022618"/>
    </source>
</evidence>
<evidence type="ECO:0000313" key="11">
    <source>
        <dbReference type="EMBL" id="MBC8530644.1"/>
    </source>
</evidence>
<dbReference type="PANTHER" id="PTHR34981">
    <property type="entry name" value="CELL DIVISION PROTEIN ZAPA"/>
    <property type="match status" value="1"/>
</dbReference>
<proteinExistence type="predicted"/>
<dbReference type="GO" id="GO:0043093">
    <property type="term" value="P:FtsZ-dependent cytokinesis"/>
    <property type="evidence" value="ECO:0007669"/>
    <property type="project" value="TreeGrafter"/>
</dbReference>
<dbReference type="GO" id="GO:0030428">
    <property type="term" value="C:cell septum"/>
    <property type="evidence" value="ECO:0007669"/>
    <property type="project" value="TreeGrafter"/>
</dbReference>
<dbReference type="Gene3D" id="6.10.250.790">
    <property type="match status" value="1"/>
</dbReference>
<evidence type="ECO:0000256" key="5">
    <source>
        <dbReference type="ARBA" id="ARBA00023210"/>
    </source>
</evidence>